<sequence length="361" mass="38589" precursor="true">MCSNIFALLIASALALSSSGAVAGGPTGIYVSAGPTTATRDSVDSSYGALDFVEGVLVRIGWNEIETAPGVYDWSALDRQFQLAGDLGLKVSLGVINGKESPSWLADQGTAFFEYELPPQLGGTTEQLPLPWDANYLDRWEGFVAKLGERYSGNDLLSLVHITHSSANGFEMPLPSTPASVAAWDQVGYTVDLHAGAIERVIDAFDAAFPETPLDLEVHPVLGDDAVAQRVVAYANGTNRASGPIGERFGVLSAWWSEHNADDVYPGAYELLQNQADATFSTVQLVASATSRPEAYGEGGLSGSLDRAFDDGVRYFEVWHNDVLNPTFQPTLRELQTRLVPEPSAAVIALTALPLAVGRRQ</sequence>
<name>A0A5C6AFV9_9BACT</name>
<reference evidence="5 6" key="1">
    <citation type="submission" date="2019-02" db="EMBL/GenBank/DDBJ databases">
        <title>Deep-cultivation of Planctomycetes and their phenomic and genomic characterization uncovers novel biology.</title>
        <authorList>
            <person name="Wiegand S."/>
            <person name="Jogler M."/>
            <person name="Boedeker C."/>
            <person name="Pinto D."/>
            <person name="Vollmers J."/>
            <person name="Rivas-Marin E."/>
            <person name="Kohn T."/>
            <person name="Peeters S.H."/>
            <person name="Heuer A."/>
            <person name="Rast P."/>
            <person name="Oberbeckmann S."/>
            <person name="Bunk B."/>
            <person name="Jeske O."/>
            <person name="Meyerdierks A."/>
            <person name="Storesund J.E."/>
            <person name="Kallscheuer N."/>
            <person name="Luecker S."/>
            <person name="Lage O.M."/>
            <person name="Pohl T."/>
            <person name="Merkel B.J."/>
            <person name="Hornburger P."/>
            <person name="Mueller R.-W."/>
            <person name="Bruemmer F."/>
            <person name="Labrenz M."/>
            <person name="Spormann A.M."/>
            <person name="Op Den Camp H."/>
            <person name="Overmann J."/>
            <person name="Amann R."/>
            <person name="Jetten M.S.M."/>
            <person name="Mascher T."/>
            <person name="Medema M.H."/>
            <person name="Devos D.P."/>
            <person name="Kaster A.-K."/>
            <person name="Ovreas L."/>
            <person name="Rohde M."/>
            <person name="Galperin M.Y."/>
            <person name="Jogler C."/>
        </authorList>
    </citation>
    <scope>NUCLEOTIDE SEQUENCE [LARGE SCALE GENOMIC DNA]</scope>
    <source>
        <strain evidence="5 6">Pla108</strain>
    </source>
</reference>
<dbReference type="Gene3D" id="3.20.20.80">
    <property type="entry name" value="Glycosidases"/>
    <property type="match status" value="1"/>
</dbReference>
<dbReference type="Pfam" id="PF02449">
    <property type="entry name" value="Glyco_hydro_42"/>
    <property type="match status" value="1"/>
</dbReference>
<proteinExistence type="predicted"/>
<dbReference type="OrthoDB" id="9800974at2"/>
<gene>
    <name evidence="5" type="ORF">Pla108_23550</name>
</gene>
<feature type="domain" description="Glycoside hydrolase family 42 N-terminal" evidence="4">
    <location>
        <begin position="60"/>
        <end position="163"/>
    </location>
</feature>
<evidence type="ECO:0000256" key="2">
    <source>
        <dbReference type="ARBA" id="ARBA00023295"/>
    </source>
</evidence>
<evidence type="ECO:0000313" key="6">
    <source>
        <dbReference type="Proteomes" id="UP000317421"/>
    </source>
</evidence>
<evidence type="ECO:0000256" key="3">
    <source>
        <dbReference type="SAM" id="SignalP"/>
    </source>
</evidence>
<dbReference type="InterPro" id="IPR013529">
    <property type="entry name" value="Glyco_hydro_42_N"/>
</dbReference>
<dbReference type="SUPFAM" id="SSF51445">
    <property type="entry name" value="(Trans)glycosidases"/>
    <property type="match status" value="1"/>
</dbReference>
<comment type="caution">
    <text evidence="5">The sequence shown here is derived from an EMBL/GenBank/DDBJ whole genome shotgun (WGS) entry which is preliminary data.</text>
</comment>
<keyword evidence="1" id="KW-0378">Hydrolase</keyword>
<dbReference type="Proteomes" id="UP000317421">
    <property type="component" value="Unassembled WGS sequence"/>
</dbReference>
<accession>A0A5C6AFV9</accession>
<dbReference type="RefSeq" id="WP_146445069.1">
    <property type="nucleotide sequence ID" value="NZ_SJPR01000002.1"/>
</dbReference>
<dbReference type="GO" id="GO:0009341">
    <property type="term" value="C:beta-galactosidase complex"/>
    <property type="evidence" value="ECO:0007669"/>
    <property type="project" value="InterPro"/>
</dbReference>
<feature type="chain" id="PRO_5022828002" evidence="3">
    <location>
        <begin position="24"/>
        <end position="361"/>
    </location>
</feature>
<keyword evidence="6" id="KW-1185">Reference proteome</keyword>
<keyword evidence="3" id="KW-0732">Signal</keyword>
<organism evidence="5 6">
    <name type="scientific">Botrimarina colliarenosi</name>
    <dbReference type="NCBI Taxonomy" id="2528001"/>
    <lineage>
        <taxon>Bacteria</taxon>
        <taxon>Pseudomonadati</taxon>
        <taxon>Planctomycetota</taxon>
        <taxon>Planctomycetia</taxon>
        <taxon>Pirellulales</taxon>
        <taxon>Lacipirellulaceae</taxon>
        <taxon>Botrimarina</taxon>
    </lineage>
</organism>
<dbReference type="EMBL" id="SJPR01000002">
    <property type="protein sequence ID" value="TWT98198.1"/>
    <property type="molecule type" value="Genomic_DNA"/>
</dbReference>
<evidence type="ECO:0000259" key="4">
    <source>
        <dbReference type="Pfam" id="PF02449"/>
    </source>
</evidence>
<evidence type="ECO:0000313" key="5">
    <source>
        <dbReference type="EMBL" id="TWT98198.1"/>
    </source>
</evidence>
<feature type="signal peptide" evidence="3">
    <location>
        <begin position="1"/>
        <end position="23"/>
    </location>
</feature>
<evidence type="ECO:0000256" key="1">
    <source>
        <dbReference type="ARBA" id="ARBA00022801"/>
    </source>
</evidence>
<dbReference type="GO" id="GO:0005975">
    <property type="term" value="P:carbohydrate metabolic process"/>
    <property type="evidence" value="ECO:0007669"/>
    <property type="project" value="InterPro"/>
</dbReference>
<keyword evidence="2" id="KW-0326">Glycosidase</keyword>
<dbReference type="InterPro" id="IPR017853">
    <property type="entry name" value="GH"/>
</dbReference>
<dbReference type="AlphaFoldDB" id="A0A5C6AFV9"/>
<dbReference type="GO" id="GO:0004565">
    <property type="term" value="F:beta-galactosidase activity"/>
    <property type="evidence" value="ECO:0007669"/>
    <property type="project" value="InterPro"/>
</dbReference>
<protein>
    <submittedName>
        <fullName evidence="5">Beta-galactosidase</fullName>
    </submittedName>
</protein>